<comment type="caution">
    <text evidence="1">The sequence shown here is derived from an EMBL/GenBank/DDBJ whole genome shotgun (WGS) entry which is preliminary data.</text>
</comment>
<protein>
    <submittedName>
        <fullName evidence="1">Uncharacterized protein</fullName>
    </submittedName>
</protein>
<gene>
    <name evidence="1" type="ORF">SNAT2548_LOCUS22606</name>
</gene>
<accession>A0A812R252</accession>
<dbReference type="AlphaFoldDB" id="A0A812R252"/>
<reference evidence="1" key="1">
    <citation type="submission" date="2021-02" db="EMBL/GenBank/DDBJ databases">
        <authorList>
            <person name="Dougan E. K."/>
            <person name="Rhodes N."/>
            <person name="Thang M."/>
            <person name="Chan C."/>
        </authorList>
    </citation>
    <scope>NUCLEOTIDE SEQUENCE</scope>
</reference>
<sequence>MERILREFRERYGENRAIAALAVIVEDESTGKKRVIHDAGHGVRVNRRIKCRDKIRAPGASEKKMLLREMRAKKKTAFSVVGATSTRPRSTASWAARWMRRRRQGEPLFGPQQEVPVRITRRFQQAPDEPKGLPLRHIRHLGIVWMLL</sequence>
<dbReference type="Proteomes" id="UP000604046">
    <property type="component" value="Unassembled WGS sequence"/>
</dbReference>
<organism evidence="1 2">
    <name type="scientific">Symbiodinium natans</name>
    <dbReference type="NCBI Taxonomy" id="878477"/>
    <lineage>
        <taxon>Eukaryota</taxon>
        <taxon>Sar</taxon>
        <taxon>Alveolata</taxon>
        <taxon>Dinophyceae</taxon>
        <taxon>Suessiales</taxon>
        <taxon>Symbiodiniaceae</taxon>
        <taxon>Symbiodinium</taxon>
    </lineage>
</organism>
<keyword evidence="2" id="KW-1185">Reference proteome</keyword>
<dbReference type="OrthoDB" id="10301126at2759"/>
<name>A0A812R252_9DINO</name>
<evidence type="ECO:0000313" key="2">
    <source>
        <dbReference type="Proteomes" id="UP000604046"/>
    </source>
</evidence>
<evidence type="ECO:0000313" key="1">
    <source>
        <dbReference type="EMBL" id="CAE7415782.1"/>
    </source>
</evidence>
<dbReference type="EMBL" id="CAJNDS010002294">
    <property type="protein sequence ID" value="CAE7415782.1"/>
    <property type="molecule type" value="Genomic_DNA"/>
</dbReference>
<proteinExistence type="predicted"/>